<sequence>MPTTASKKSHPKIAKRVKYRPSGKAGKVLNLHVKSADSGGAIRVRSAASGDMSVVREKTGGGTMAAKELDEGEVTVRRDMRTGVVRQLVIPVSDKTKVVCYEPLTKAELDAAYPPERIAELDQIADHLAL</sequence>
<dbReference type="EMBL" id="ABVL01000026">
    <property type="protein sequence ID" value="EDY16922.1"/>
    <property type="molecule type" value="Genomic_DNA"/>
</dbReference>
<dbReference type="InParanoid" id="B4D9G1"/>
<evidence type="ECO:0000313" key="1">
    <source>
        <dbReference type="EMBL" id="EDY16922.1"/>
    </source>
</evidence>
<reference evidence="1 2" key="1">
    <citation type="journal article" date="2011" name="J. Bacteriol.">
        <title>Genome sequence of Chthoniobacter flavus Ellin428, an aerobic heterotrophic soil bacterium.</title>
        <authorList>
            <person name="Kant R."/>
            <person name="van Passel M.W."/>
            <person name="Palva A."/>
            <person name="Lucas S."/>
            <person name="Lapidus A."/>
            <person name="Glavina Del Rio T."/>
            <person name="Dalin E."/>
            <person name="Tice H."/>
            <person name="Bruce D."/>
            <person name="Goodwin L."/>
            <person name="Pitluck S."/>
            <person name="Larimer F.W."/>
            <person name="Land M.L."/>
            <person name="Hauser L."/>
            <person name="Sangwan P."/>
            <person name="de Vos W.M."/>
            <person name="Janssen P.H."/>
            <person name="Smidt H."/>
        </authorList>
    </citation>
    <scope>NUCLEOTIDE SEQUENCE [LARGE SCALE GENOMIC DNA]</scope>
    <source>
        <strain evidence="1 2">Ellin428</strain>
    </source>
</reference>
<organism evidence="1 2">
    <name type="scientific">Chthoniobacter flavus Ellin428</name>
    <dbReference type="NCBI Taxonomy" id="497964"/>
    <lineage>
        <taxon>Bacteria</taxon>
        <taxon>Pseudomonadati</taxon>
        <taxon>Verrucomicrobiota</taxon>
        <taxon>Spartobacteria</taxon>
        <taxon>Chthoniobacterales</taxon>
        <taxon>Chthoniobacteraceae</taxon>
        <taxon>Chthoniobacter</taxon>
    </lineage>
</organism>
<accession>B4D9G1</accession>
<name>B4D9G1_9BACT</name>
<gene>
    <name evidence="1" type="ORF">CfE428DRAFT_5551</name>
</gene>
<dbReference type="RefSeq" id="WP_006982872.1">
    <property type="nucleotide sequence ID" value="NZ_ABVL01000026.1"/>
</dbReference>
<keyword evidence="2" id="KW-1185">Reference proteome</keyword>
<proteinExistence type="predicted"/>
<dbReference type="AlphaFoldDB" id="B4D9G1"/>
<comment type="caution">
    <text evidence="1">The sequence shown here is derived from an EMBL/GenBank/DDBJ whole genome shotgun (WGS) entry which is preliminary data.</text>
</comment>
<protein>
    <submittedName>
        <fullName evidence="1">Uncharacterized protein</fullName>
    </submittedName>
</protein>
<dbReference type="Proteomes" id="UP000005824">
    <property type="component" value="Unassembled WGS sequence"/>
</dbReference>
<evidence type="ECO:0000313" key="2">
    <source>
        <dbReference type="Proteomes" id="UP000005824"/>
    </source>
</evidence>
<dbReference type="STRING" id="497964.CfE428DRAFT_5551"/>